<evidence type="ECO:0000256" key="3">
    <source>
        <dbReference type="ARBA" id="ARBA00022750"/>
    </source>
</evidence>
<evidence type="ECO:0000256" key="4">
    <source>
        <dbReference type="ARBA" id="ARBA00022801"/>
    </source>
</evidence>
<dbReference type="Pfam" id="PF01750">
    <property type="entry name" value="HycI"/>
    <property type="match status" value="1"/>
</dbReference>
<gene>
    <name evidence="5" type="ORF">A6A05_19275</name>
</gene>
<dbReference type="PANTHER" id="PTHR30302:SF1">
    <property type="entry name" value="HYDROGENASE 2 MATURATION PROTEASE"/>
    <property type="match status" value="1"/>
</dbReference>
<evidence type="ECO:0000256" key="1">
    <source>
        <dbReference type="ARBA" id="ARBA00006814"/>
    </source>
</evidence>
<dbReference type="OrthoDB" id="9792731at2"/>
<dbReference type="PANTHER" id="PTHR30302">
    <property type="entry name" value="HYDROGENASE 1 MATURATION PROTEASE"/>
    <property type="match status" value="1"/>
</dbReference>
<dbReference type="NCBIfam" id="TIGR00072">
    <property type="entry name" value="hydrog_prot"/>
    <property type="match status" value="1"/>
</dbReference>
<keyword evidence="4" id="KW-0378">Hydrolase</keyword>
<name>A0A178N191_9PROT</name>
<dbReference type="Gene3D" id="3.40.50.1450">
    <property type="entry name" value="HybD-like"/>
    <property type="match status" value="1"/>
</dbReference>
<evidence type="ECO:0000313" key="6">
    <source>
        <dbReference type="Proteomes" id="UP000078543"/>
    </source>
</evidence>
<dbReference type="GO" id="GO:0004190">
    <property type="term" value="F:aspartic-type endopeptidase activity"/>
    <property type="evidence" value="ECO:0007669"/>
    <property type="project" value="UniProtKB-KW"/>
</dbReference>
<comment type="similarity">
    <text evidence="1">Belongs to the peptidase A31 family.</text>
</comment>
<dbReference type="GO" id="GO:0016485">
    <property type="term" value="P:protein processing"/>
    <property type="evidence" value="ECO:0007669"/>
    <property type="project" value="TreeGrafter"/>
</dbReference>
<comment type="caution">
    <text evidence="5">The sequence shown here is derived from an EMBL/GenBank/DDBJ whole genome shotgun (WGS) entry which is preliminary data.</text>
</comment>
<reference evidence="5 6" key="1">
    <citation type="submission" date="2016-04" db="EMBL/GenBank/DDBJ databases">
        <title>Draft genome sequence of freshwater magnetotactic bacteria Magnetospirillum marisnigri SP-1 and Magnetospirillum moscoviense BB-1.</title>
        <authorList>
            <person name="Koziaeva V."/>
            <person name="Dziuba M.V."/>
            <person name="Ivanov T.M."/>
            <person name="Kuznetsov B."/>
            <person name="Grouzdev D.S."/>
        </authorList>
    </citation>
    <scope>NUCLEOTIDE SEQUENCE [LARGE SCALE GENOMIC DNA]</scope>
    <source>
        <strain evidence="5 6">BB-1</strain>
    </source>
</reference>
<dbReference type="EMBL" id="LWQU01000047">
    <property type="protein sequence ID" value="OAN62644.1"/>
    <property type="molecule type" value="Genomic_DNA"/>
</dbReference>
<keyword evidence="2" id="KW-0645">Protease</keyword>
<dbReference type="Proteomes" id="UP000078543">
    <property type="component" value="Unassembled WGS sequence"/>
</dbReference>
<dbReference type="InterPro" id="IPR000671">
    <property type="entry name" value="Peptidase_A31"/>
</dbReference>
<accession>A0A178N191</accession>
<organism evidence="5 6">
    <name type="scientific">Magnetospirillum moscoviense</name>
    <dbReference type="NCBI Taxonomy" id="1437059"/>
    <lineage>
        <taxon>Bacteria</taxon>
        <taxon>Pseudomonadati</taxon>
        <taxon>Pseudomonadota</taxon>
        <taxon>Alphaproteobacteria</taxon>
        <taxon>Rhodospirillales</taxon>
        <taxon>Rhodospirillaceae</taxon>
        <taxon>Magnetospirillum</taxon>
    </lineage>
</organism>
<dbReference type="PRINTS" id="PR00446">
    <property type="entry name" value="HYDRGNUPTAKE"/>
</dbReference>
<keyword evidence="6" id="KW-1185">Reference proteome</keyword>
<dbReference type="STRING" id="1437059.A6A05_19275"/>
<dbReference type="AlphaFoldDB" id="A0A178N191"/>
<keyword evidence="3" id="KW-0064">Aspartyl protease</keyword>
<dbReference type="SUPFAM" id="SSF53163">
    <property type="entry name" value="HybD-like"/>
    <property type="match status" value="1"/>
</dbReference>
<evidence type="ECO:0000256" key="2">
    <source>
        <dbReference type="ARBA" id="ARBA00022670"/>
    </source>
</evidence>
<dbReference type="InterPro" id="IPR023430">
    <property type="entry name" value="Pept_HybD-like_dom_sf"/>
</dbReference>
<dbReference type="GO" id="GO:0008047">
    <property type="term" value="F:enzyme activator activity"/>
    <property type="evidence" value="ECO:0007669"/>
    <property type="project" value="InterPro"/>
</dbReference>
<proteinExistence type="inferred from homology"/>
<evidence type="ECO:0008006" key="7">
    <source>
        <dbReference type="Google" id="ProtNLM"/>
    </source>
</evidence>
<evidence type="ECO:0000313" key="5">
    <source>
        <dbReference type="EMBL" id="OAN62644.1"/>
    </source>
</evidence>
<dbReference type="CDD" id="cd00518">
    <property type="entry name" value="H2MP"/>
    <property type="match status" value="1"/>
</dbReference>
<protein>
    <recommendedName>
        <fullName evidence="7">Hydrogenase maturation protease</fullName>
    </recommendedName>
</protein>
<sequence>MVRRVSAILVIGIGHSFRTDDGIGPKLAELVAARHLADVTAITHHGEGTGLMELWSGADRVILIDATISGAAPGTIRQWDANNPLPAGLFPTGSHLFGVAEGIELARRLGRLPPSLTIIGIEAADLARGEALSPAVEAALPQALQTVLDLISG</sequence>